<reference evidence="6" key="1">
    <citation type="journal article" date="2019" name="Int. J. Syst. Evol. Microbiol.">
        <title>The Global Catalogue of Microorganisms (GCM) 10K type strain sequencing project: providing services to taxonomists for standard genome sequencing and annotation.</title>
        <authorList>
            <consortium name="The Broad Institute Genomics Platform"/>
            <consortium name="The Broad Institute Genome Sequencing Center for Infectious Disease"/>
            <person name="Wu L."/>
            <person name="Ma J."/>
        </authorList>
    </citation>
    <scope>NUCLEOTIDE SEQUENCE [LARGE SCALE GENOMIC DNA]</scope>
    <source>
        <strain evidence="6">CGMCC 1.15809</strain>
    </source>
</reference>
<feature type="transmembrane region" description="Helical" evidence="2">
    <location>
        <begin position="141"/>
        <end position="158"/>
    </location>
</feature>
<dbReference type="RefSeq" id="WP_345088931.1">
    <property type="nucleotide sequence ID" value="NZ_BAAAWG010000015.1"/>
</dbReference>
<evidence type="ECO:0000259" key="4">
    <source>
        <dbReference type="Pfam" id="PF07786"/>
    </source>
</evidence>
<dbReference type="Pfam" id="PF04235">
    <property type="entry name" value="DUF418"/>
    <property type="match status" value="1"/>
</dbReference>
<feature type="domain" description="Heparan-alpha-glucosaminide N-acetyltransferase catalytic" evidence="4">
    <location>
        <begin position="33"/>
        <end position="188"/>
    </location>
</feature>
<feature type="transmembrane region" description="Helical" evidence="2">
    <location>
        <begin position="348"/>
        <end position="366"/>
    </location>
</feature>
<feature type="transmembrane region" description="Helical" evidence="2">
    <location>
        <begin position="413"/>
        <end position="431"/>
    </location>
</feature>
<proteinExistence type="predicted"/>
<dbReference type="InterPro" id="IPR052529">
    <property type="entry name" value="Bact_Transport_Assoc"/>
</dbReference>
<keyword evidence="2" id="KW-0472">Membrane</keyword>
<dbReference type="EMBL" id="JBHSPW010000007">
    <property type="protein sequence ID" value="MFC5894567.1"/>
    <property type="molecule type" value="Genomic_DNA"/>
</dbReference>
<keyword evidence="6" id="KW-1185">Reference proteome</keyword>
<evidence type="ECO:0000313" key="5">
    <source>
        <dbReference type="EMBL" id="MFC5894567.1"/>
    </source>
</evidence>
<feature type="region of interest" description="Disordered" evidence="1">
    <location>
        <begin position="298"/>
        <end position="323"/>
    </location>
</feature>
<dbReference type="PANTHER" id="PTHR30590">
    <property type="entry name" value="INNER MEMBRANE PROTEIN"/>
    <property type="match status" value="1"/>
</dbReference>
<organism evidence="5 6">
    <name type="scientific">Streptomyces ramulosus</name>
    <dbReference type="NCBI Taxonomy" id="47762"/>
    <lineage>
        <taxon>Bacteria</taxon>
        <taxon>Bacillati</taxon>
        <taxon>Actinomycetota</taxon>
        <taxon>Actinomycetes</taxon>
        <taxon>Kitasatosporales</taxon>
        <taxon>Streptomycetaceae</taxon>
        <taxon>Streptomyces</taxon>
    </lineage>
</organism>
<gene>
    <name evidence="5" type="ORF">ACFP3M_17275</name>
</gene>
<protein>
    <submittedName>
        <fullName evidence="5">DUF418 domain-containing protein</fullName>
    </submittedName>
</protein>
<evidence type="ECO:0000313" key="6">
    <source>
        <dbReference type="Proteomes" id="UP001596241"/>
    </source>
</evidence>
<accession>A0ABW1FKV4</accession>
<comment type="caution">
    <text evidence="5">The sequence shown here is derived from an EMBL/GenBank/DDBJ whole genome shotgun (WGS) entry which is preliminary data.</text>
</comment>
<feature type="transmembrane region" description="Helical" evidence="2">
    <location>
        <begin position="236"/>
        <end position="254"/>
    </location>
</feature>
<dbReference type="Proteomes" id="UP001596241">
    <property type="component" value="Unassembled WGS sequence"/>
</dbReference>
<feature type="transmembrane region" description="Helical" evidence="2">
    <location>
        <begin position="378"/>
        <end position="401"/>
    </location>
</feature>
<evidence type="ECO:0000256" key="1">
    <source>
        <dbReference type="SAM" id="MobiDB-lite"/>
    </source>
</evidence>
<feature type="transmembrane region" description="Helical" evidence="2">
    <location>
        <begin position="263"/>
        <end position="285"/>
    </location>
</feature>
<feature type="transmembrane region" description="Helical" evidence="2">
    <location>
        <begin position="86"/>
        <end position="105"/>
    </location>
</feature>
<dbReference type="Pfam" id="PF07786">
    <property type="entry name" value="HGSNAT_cat"/>
    <property type="match status" value="1"/>
</dbReference>
<feature type="transmembrane region" description="Helical" evidence="2">
    <location>
        <begin position="163"/>
        <end position="181"/>
    </location>
</feature>
<feature type="domain" description="DUF418" evidence="3">
    <location>
        <begin position="341"/>
        <end position="448"/>
    </location>
</feature>
<evidence type="ECO:0000256" key="2">
    <source>
        <dbReference type="SAM" id="Phobius"/>
    </source>
</evidence>
<feature type="region of interest" description="Disordered" evidence="1">
    <location>
        <begin position="1"/>
        <end position="32"/>
    </location>
</feature>
<feature type="transmembrane region" description="Helical" evidence="2">
    <location>
        <begin position="117"/>
        <end position="135"/>
    </location>
</feature>
<dbReference type="InterPro" id="IPR007349">
    <property type="entry name" value="DUF418"/>
</dbReference>
<feature type="compositionally biased region" description="Low complexity" evidence="1">
    <location>
        <begin position="302"/>
        <end position="316"/>
    </location>
</feature>
<evidence type="ECO:0000259" key="3">
    <source>
        <dbReference type="Pfam" id="PF04235"/>
    </source>
</evidence>
<sequence length="464" mass="49100">MNVVPLTAPGPDPAHRARRQPPDSAGPARTPGRLPGVDVLRALAILGMVWAHFVVNGWLSPASPEQPPSAALSWVDGLLGTRSREIFFLLAGLSAALMTGGFQGYAGRARSQALKRLAVRAVVLFVLALVLGWTGNWDVQILHYYALWLLLLLPLSLLRARTLLVLAGLLAVAAPAFKIAADHAGTAWPFLPATVDLSSMPRQLHGGFALLVHPGDWWPTLQHVVFGMTATEGQDTVSVLPFLVLGLALGKLDLHSRAVRRRLLAVGAGTAVATVLVSLLAMYPLGAAQAVDDYRDPPPIAAPAAPGAPGADADGPPELPPLPKAPWQELVTMGHPGPAEKTLSATEGVTVLGLIAALLGGLLTLLDKPLARRLLHPVTAFGSMALTWYFAHLIVLGWFHGTPGPEGYPPGRSALSFAVFVAVALAVSVLWRRFFRRGPLEWLTHRVIVAAVPGRRDGGAAHGR</sequence>
<keyword evidence="2" id="KW-0812">Transmembrane</keyword>
<dbReference type="PANTHER" id="PTHR30590:SF2">
    <property type="entry name" value="INNER MEMBRANE PROTEIN"/>
    <property type="match status" value="1"/>
</dbReference>
<dbReference type="InterPro" id="IPR012429">
    <property type="entry name" value="HGSNAT_cat"/>
</dbReference>
<keyword evidence="2" id="KW-1133">Transmembrane helix</keyword>
<name>A0ABW1FKV4_9ACTN</name>